<dbReference type="Gramene" id="TRITD3Bv1G263900.17">
    <property type="protein sequence ID" value="TRITD3Bv1G263900.17"/>
    <property type="gene ID" value="TRITD3Bv1G263900"/>
</dbReference>
<feature type="compositionally biased region" description="Low complexity" evidence="9">
    <location>
        <begin position="834"/>
        <end position="850"/>
    </location>
</feature>
<dbReference type="CDD" id="cd11290">
    <property type="entry name" value="gelsolin_S1_like"/>
    <property type="match status" value="1"/>
</dbReference>
<dbReference type="FunFam" id="3.40.20.10:FF:000002">
    <property type="entry name" value="Gelsolin"/>
    <property type="match status" value="1"/>
</dbReference>
<keyword evidence="12" id="KW-1185">Reference proteome</keyword>
<dbReference type="Pfam" id="PF02209">
    <property type="entry name" value="VHP"/>
    <property type="match status" value="1"/>
</dbReference>
<dbReference type="CDD" id="cd11293">
    <property type="entry name" value="gelsolin_S4_like"/>
    <property type="match status" value="1"/>
</dbReference>
<dbReference type="GO" id="GO:0051014">
    <property type="term" value="P:actin filament severing"/>
    <property type="evidence" value="ECO:0007669"/>
    <property type="project" value="TreeGrafter"/>
</dbReference>
<dbReference type="FunFam" id="3.40.20.10:FF:000038">
    <property type="entry name" value="Villin-like 1"/>
    <property type="match status" value="1"/>
</dbReference>
<evidence type="ECO:0000313" key="11">
    <source>
        <dbReference type="EMBL" id="VAH85353.1"/>
    </source>
</evidence>
<dbReference type="PANTHER" id="PTHR11977">
    <property type="entry name" value="VILLIN"/>
    <property type="match status" value="1"/>
</dbReference>
<dbReference type="Gene3D" id="1.10.950.10">
    <property type="entry name" value="Villin headpiece domain"/>
    <property type="match status" value="1"/>
</dbReference>
<dbReference type="EMBL" id="LT934116">
    <property type="protein sequence ID" value="VAH85353.1"/>
    <property type="molecule type" value="Genomic_DNA"/>
</dbReference>
<dbReference type="FunFam" id="3.40.20.10:FF:000028">
    <property type="entry name" value="Villin-like 1"/>
    <property type="match status" value="1"/>
</dbReference>
<name>A0A9R1QXH3_TRITD</name>
<evidence type="ECO:0000256" key="7">
    <source>
        <dbReference type="ARBA" id="ARBA00023203"/>
    </source>
</evidence>
<sequence>MSTQKVVDPAFQGAGQKVGIEIWRIEDFKPVALPKSDYGKFYSGDSYIVLQTTSPKGGAYLYDLHFWIGKDSSQDEAGTAAIKTVELDSVLGGRAVQYRELQGYESDKFLSYFKPCIIPMEGGFASGFKTPEEETFETRLYICKGKRAIRIKQVPFARSSLNHDDVFILDTENKIYQFNGANSNIQERAKSLEVIQHLKEKYHGGVCDVAIVDDGKLQAESDSGEFWVLFGGFAPIGKKTVSDDDVVLETTAPKLYSINDGELKFEDIPLTKAVLGNTRCFLLDCGAEMFVWVGRVTQLEDRKAVTKAVEEFIINQKRPKTTRVTQVIQGYESHAFKSKFESWPAGTATGNSGAEDGRGKVAALLKQQGVDVKGAPKSSTPVNEEVPPLLEGGGRLEVWCIDGNTRSPLPKEDNGKFYSGDCYIVLYTYHSGDKKEEYYLNYWIGKESTADDQVMGAELANTMWNSLKGRPVLGRIYQGKEPPQFVALFQPMVILKGGISSGYKKITEEKGAASGSYSPEGIALFRVSGTAIHNNKTLHVDALATSLSSTDCFVLQTGSAMFTWHGNSSTYEQQQWAAKVAEFLKPGVTVKHCKEGTESSAFWFALDGKQSYTSKPIMQDTIVREPHLYAFSIRKGLRQVTEIFNFCQDDLLTEDLMILDTHGEVFIWVGQCVEPKEKQKAFEIGQKYIEHAMSIEDLSPYVPLYKVSEGNEPCFFKTYFSWDNTKSVIHGNSFQKKLSLLFGLRSEGASRSSGNGGPTQRASALAALSSAFNPSSQPKQANDSRPPSSSGDGPTQRASALAALSSTAFNPAPQQKQATDSRPPSSGDGPTQRASALAALSNAFNPSSKPKTPPPSRSGQGSQRAAAVAALSSVLTAEQSGSSDNLKASKTSTTSEKSEAEVVVISPSEASPRSEAGESSEFQSEKDAAVDEVPSEVDVAEPEALEVPEEQETEHVGEATFSYDRLISKSTDPIRGIDYKRREAYLSESEFQTVFGITKDAFYQQPGWKQELQKRKADLF</sequence>
<gene>
    <name evidence="11" type="ORF">TRITD_3Bv1G263900</name>
</gene>
<feature type="region of interest" description="Disordered" evidence="9">
    <location>
        <begin position="771"/>
        <end position="960"/>
    </location>
</feature>
<dbReference type="PANTHER" id="PTHR11977:SF51">
    <property type="entry name" value="PROTEIN FLIGHTLESS-1 HOMOLOG"/>
    <property type="match status" value="1"/>
</dbReference>
<dbReference type="SUPFAM" id="SSF55753">
    <property type="entry name" value="Actin depolymerizing proteins"/>
    <property type="match status" value="6"/>
</dbReference>
<feature type="domain" description="HP" evidence="10">
    <location>
        <begin position="955"/>
        <end position="1020"/>
    </location>
</feature>
<evidence type="ECO:0000256" key="8">
    <source>
        <dbReference type="ARBA" id="ARBA00023212"/>
    </source>
</evidence>
<proteinExistence type="inferred from homology"/>
<dbReference type="FunFam" id="3.40.20.10:FF:000039">
    <property type="entry name" value="Villin-4"/>
    <property type="match status" value="1"/>
</dbReference>
<keyword evidence="8" id="KW-0206">Cytoskeleton</keyword>
<dbReference type="Pfam" id="PF00626">
    <property type="entry name" value="Gelsolin"/>
    <property type="match status" value="6"/>
</dbReference>
<evidence type="ECO:0000256" key="3">
    <source>
        <dbReference type="ARBA" id="ARBA00022467"/>
    </source>
</evidence>
<comment type="similarity">
    <text evidence="2">Belongs to the villin/gelsolin family.</text>
</comment>
<dbReference type="InterPro" id="IPR036886">
    <property type="entry name" value="Villin_headpiece_dom_sf"/>
</dbReference>
<evidence type="ECO:0000256" key="5">
    <source>
        <dbReference type="ARBA" id="ARBA00022737"/>
    </source>
</evidence>
<reference evidence="11 12" key="1">
    <citation type="submission" date="2017-09" db="EMBL/GenBank/DDBJ databases">
        <authorList>
            <consortium name="International Durum Wheat Genome Sequencing Consortium (IDWGSC)"/>
            <person name="Milanesi L."/>
        </authorList>
    </citation>
    <scope>NUCLEOTIDE SEQUENCE [LARGE SCALE GENOMIC DNA]</scope>
    <source>
        <strain evidence="12">cv. Svevo</strain>
    </source>
</reference>
<dbReference type="PROSITE" id="PS51089">
    <property type="entry name" value="HP"/>
    <property type="match status" value="1"/>
</dbReference>
<keyword evidence="7" id="KW-0009">Actin-binding</keyword>
<dbReference type="SUPFAM" id="SSF47050">
    <property type="entry name" value="VHP, Villin headpiece domain"/>
    <property type="match status" value="1"/>
</dbReference>
<keyword evidence="3" id="KW-0117">Actin capping</keyword>
<protein>
    <recommendedName>
        <fullName evidence="10">HP domain-containing protein</fullName>
    </recommendedName>
</protein>
<evidence type="ECO:0000259" key="10">
    <source>
        <dbReference type="PROSITE" id="PS51089"/>
    </source>
</evidence>
<evidence type="ECO:0000313" key="12">
    <source>
        <dbReference type="Proteomes" id="UP000324705"/>
    </source>
</evidence>
<dbReference type="CDD" id="cd11289">
    <property type="entry name" value="gelsolin_S2_like"/>
    <property type="match status" value="1"/>
</dbReference>
<feature type="compositionally biased region" description="Low complexity" evidence="9">
    <location>
        <begin position="865"/>
        <end position="875"/>
    </location>
</feature>
<evidence type="ECO:0000256" key="2">
    <source>
        <dbReference type="ARBA" id="ARBA00008418"/>
    </source>
</evidence>
<dbReference type="InterPro" id="IPR007123">
    <property type="entry name" value="Gelsolin-like_dom"/>
</dbReference>
<dbReference type="Gene3D" id="3.40.20.10">
    <property type="entry name" value="Severin"/>
    <property type="match status" value="6"/>
</dbReference>
<dbReference type="CDD" id="cd11288">
    <property type="entry name" value="gelsolin_S5_like"/>
    <property type="match status" value="1"/>
</dbReference>
<dbReference type="CDD" id="cd11291">
    <property type="entry name" value="gelsolin_S6_like"/>
    <property type="match status" value="1"/>
</dbReference>
<dbReference type="GO" id="GO:0051015">
    <property type="term" value="F:actin filament binding"/>
    <property type="evidence" value="ECO:0007669"/>
    <property type="project" value="InterPro"/>
</dbReference>
<dbReference type="InterPro" id="IPR003128">
    <property type="entry name" value="Villin_headpiece"/>
</dbReference>
<accession>A0A9R1QXH3</accession>
<dbReference type="SMART" id="SM00153">
    <property type="entry name" value="VHP"/>
    <property type="match status" value="1"/>
</dbReference>
<feature type="compositionally biased region" description="Polar residues" evidence="9">
    <location>
        <begin position="772"/>
        <end position="781"/>
    </location>
</feature>
<evidence type="ECO:0000256" key="6">
    <source>
        <dbReference type="ARBA" id="ARBA00022837"/>
    </source>
</evidence>
<keyword evidence="5" id="KW-0677">Repeat</keyword>
<feature type="compositionally biased region" description="Low complexity" evidence="9">
    <location>
        <begin position="783"/>
        <end position="808"/>
    </location>
</feature>
<evidence type="ECO:0000256" key="1">
    <source>
        <dbReference type="ARBA" id="ARBA00004245"/>
    </source>
</evidence>
<dbReference type="GO" id="GO:0032432">
    <property type="term" value="C:actin filament bundle"/>
    <property type="evidence" value="ECO:0007669"/>
    <property type="project" value="UniProtKB-ARBA"/>
</dbReference>
<keyword evidence="6" id="KW-0106">Calcium</keyword>
<dbReference type="InterPro" id="IPR029006">
    <property type="entry name" value="ADF-H/Gelsolin-like_dom_sf"/>
</dbReference>
<dbReference type="GO" id="GO:0051693">
    <property type="term" value="P:actin filament capping"/>
    <property type="evidence" value="ECO:0007669"/>
    <property type="project" value="UniProtKB-KW"/>
</dbReference>
<feature type="compositionally biased region" description="Polar residues" evidence="9">
    <location>
        <begin position="812"/>
        <end position="833"/>
    </location>
</feature>
<organism evidence="11 12">
    <name type="scientific">Triticum turgidum subsp. durum</name>
    <name type="common">Durum wheat</name>
    <name type="synonym">Triticum durum</name>
    <dbReference type="NCBI Taxonomy" id="4567"/>
    <lineage>
        <taxon>Eukaryota</taxon>
        <taxon>Viridiplantae</taxon>
        <taxon>Streptophyta</taxon>
        <taxon>Embryophyta</taxon>
        <taxon>Tracheophyta</taxon>
        <taxon>Spermatophyta</taxon>
        <taxon>Magnoliopsida</taxon>
        <taxon>Liliopsida</taxon>
        <taxon>Poales</taxon>
        <taxon>Poaceae</taxon>
        <taxon>BOP clade</taxon>
        <taxon>Pooideae</taxon>
        <taxon>Triticodae</taxon>
        <taxon>Triticeae</taxon>
        <taxon>Triticinae</taxon>
        <taxon>Triticum</taxon>
    </lineage>
</organism>
<comment type="subcellular location">
    <subcellularLocation>
        <location evidence="1">Cytoplasm</location>
        <location evidence="1">Cytoskeleton</location>
    </subcellularLocation>
</comment>
<evidence type="ECO:0000256" key="4">
    <source>
        <dbReference type="ARBA" id="ARBA00022490"/>
    </source>
</evidence>
<feature type="compositionally biased region" description="Polar residues" evidence="9">
    <location>
        <begin position="876"/>
        <end position="886"/>
    </location>
</feature>
<keyword evidence="4" id="KW-0963">Cytoplasm</keyword>
<dbReference type="FunFam" id="1.10.950.10:FF:000006">
    <property type="entry name" value="Villin-2"/>
    <property type="match status" value="1"/>
</dbReference>
<dbReference type="FunFam" id="3.40.20.10:FF:000001">
    <property type="entry name" value="Gelsolin"/>
    <property type="match status" value="1"/>
</dbReference>
<evidence type="ECO:0000256" key="9">
    <source>
        <dbReference type="SAM" id="MobiDB-lite"/>
    </source>
</evidence>
<dbReference type="SMART" id="SM00262">
    <property type="entry name" value="GEL"/>
    <property type="match status" value="6"/>
</dbReference>
<dbReference type="InterPro" id="IPR007122">
    <property type="entry name" value="Villin/Gelsolin"/>
</dbReference>
<feature type="compositionally biased region" description="Acidic residues" evidence="9">
    <location>
        <begin position="933"/>
        <end position="952"/>
    </location>
</feature>
<dbReference type="PRINTS" id="PR00597">
    <property type="entry name" value="GELSOLIN"/>
</dbReference>
<dbReference type="AlphaFoldDB" id="A0A9R1QXH3"/>
<dbReference type="GO" id="GO:0007015">
    <property type="term" value="P:actin filament organization"/>
    <property type="evidence" value="ECO:0007669"/>
    <property type="project" value="UniProtKB-ARBA"/>
</dbReference>
<dbReference type="Proteomes" id="UP000324705">
    <property type="component" value="Chromosome 3B"/>
</dbReference>